<feature type="signal peptide" evidence="1">
    <location>
        <begin position="1"/>
        <end position="20"/>
    </location>
</feature>
<evidence type="ECO:0008006" key="4">
    <source>
        <dbReference type="Google" id="ProtNLM"/>
    </source>
</evidence>
<dbReference type="AlphaFoldDB" id="H0EJY0"/>
<comment type="caution">
    <text evidence="2">The sequence shown here is derived from an EMBL/GenBank/DDBJ whole genome shotgun (WGS) entry which is preliminary data.</text>
</comment>
<sequence>MKLSTILALTGSLYSSFVYAGAFMDTEAAVCNVKNSTDGTLTPIAVSEVKAGMAIPSDTTGLSLRCSYGGSSVDEFENWFSSELATGSQAVERSALAEEKRAECTSGSAICGLSVTFMRSEKPNLGVLEWGKTVPRRFVVVCDFLRGKIEAYGLKIEFYGAIK</sequence>
<evidence type="ECO:0000256" key="1">
    <source>
        <dbReference type="SAM" id="SignalP"/>
    </source>
</evidence>
<name>H0EJY0_GLAL7</name>
<accession>H0EJY0</accession>
<evidence type="ECO:0000313" key="2">
    <source>
        <dbReference type="EMBL" id="EHL01171.1"/>
    </source>
</evidence>
<dbReference type="HOGENOM" id="CLU_1627207_0_0_1"/>
<keyword evidence="1" id="KW-0732">Signal</keyword>
<evidence type="ECO:0000313" key="3">
    <source>
        <dbReference type="Proteomes" id="UP000005446"/>
    </source>
</evidence>
<proteinExistence type="predicted"/>
<protein>
    <recommendedName>
        <fullName evidence="4">Ig-like domain-containing protein</fullName>
    </recommendedName>
</protein>
<dbReference type="InParanoid" id="H0EJY0"/>
<dbReference type="Proteomes" id="UP000005446">
    <property type="component" value="Unassembled WGS sequence"/>
</dbReference>
<feature type="chain" id="PRO_5003532139" description="Ig-like domain-containing protein" evidence="1">
    <location>
        <begin position="21"/>
        <end position="163"/>
    </location>
</feature>
<organism evidence="2 3">
    <name type="scientific">Glarea lozoyensis (strain ATCC 74030 / MF5533)</name>
    <dbReference type="NCBI Taxonomy" id="1104152"/>
    <lineage>
        <taxon>Eukaryota</taxon>
        <taxon>Fungi</taxon>
        <taxon>Dikarya</taxon>
        <taxon>Ascomycota</taxon>
        <taxon>Pezizomycotina</taxon>
        <taxon>Leotiomycetes</taxon>
        <taxon>Helotiales</taxon>
        <taxon>Helotiaceae</taxon>
        <taxon>Glarea</taxon>
    </lineage>
</organism>
<gene>
    <name evidence="2" type="ORF">M7I_2864</name>
</gene>
<reference evidence="2 3" key="1">
    <citation type="journal article" date="2012" name="Eukaryot. Cell">
        <title>Genome sequence of the fungus Glarea lozoyensis: the first genome sequence of a species from the Helotiaceae family.</title>
        <authorList>
            <person name="Youssar L."/>
            <person name="Gruening B.A."/>
            <person name="Erxleben A."/>
            <person name="Guenther S."/>
            <person name="Huettel W."/>
        </authorList>
    </citation>
    <scope>NUCLEOTIDE SEQUENCE [LARGE SCALE GENOMIC DNA]</scope>
    <source>
        <strain evidence="3">ATCC 74030 / MF5533</strain>
    </source>
</reference>
<keyword evidence="3" id="KW-1185">Reference proteome</keyword>
<dbReference type="EMBL" id="AGUE01000060">
    <property type="protein sequence ID" value="EHL01171.1"/>
    <property type="molecule type" value="Genomic_DNA"/>
</dbReference>
<dbReference type="OrthoDB" id="10344599at2759"/>